<accession>A0A939BVT0</accession>
<evidence type="ECO:0000313" key="1">
    <source>
        <dbReference type="EMBL" id="MBM7591754.1"/>
    </source>
</evidence>
<sequence length="90" mass="10143">MIRVYRVPFFWEVLYLIGKLTGIPYSLTTIWKKSTLLLKCQCKPPIAIVKSSGTDAYIKKAPSTLGVGGVRCLEVLDLGRCTFLFCRLSR</sequence>
<protein>
    <submittedName>
        <fullName evidence="1">Uncharacterized protein</fullName>
    </submittedName>
</protein>
<gene>
    <name evidence="1" type="ORF">JOD01_003406</name>
</gene>
<dbReference type="AlphaFoldDB" id="A0A939BVT0"/>
<name>A0A939BVT0_9BACL</name>
<reference evidence="1" key="1">
    <citation type="submission" date="2021-01" db="EMBL/GenBank/DDBJ databases">
        <title>Genomic Encyclopedia of Type Strains, Phase IV (KMG-IV): sequencing the most valuable type-strain genomes for metagenomic binning, comparative biology and taxonomic classification.</title>
        <authorList>
            <person name="Goeker M."/>
        </authorList>
    </citation>
    <scope>NUCLEOTIDE SEQUENCE</scope>
    <source>
        <strain evidence="1">DSM 25523</strain>
    </source>
</reference>
<proteinExistence type="predicted"/>
<dbReference type="EMBL" id="JAFBEB010000015">
    <property type="protein sequence ID" value="MBM7591754.1"/>
    <property type="molecule type" value="Genomic_DNA"/>
</dbReference>
<evidence type="ECO:0000313" key="2">
    <source>
        <dbReference type="Proteomes" id="UP000717624"/>
    </source>
</evidence>
<keyword evidence="2" id="KW-1185">Reference proteome</keyword>
<comment type="caution">
    <text evidence="1">The sequence shown here is derived from an EMBL/GenBank/DDBJ whole genome shotgun (WGS) entry which is preliminary data.</text>
</comment>
<dbReference type="Proteomes" id="UP000717624">
    <property type="component" value="Unassembled WGS sequence"/>
</dbReference>
<organism evidence="1 2">
    <name type="scientific">Brevibacillus fulvus</name>
    <dbReference type="NCBI Taxonomy" id="1125967"/>
    <lineage>
        <taxon>Bacteria</taxon>
        <taxon>Bacillati</taxon>
        <taxon>Bacillota</taxon>
        <taxon>Bacilli</taxon>
        <taxon>Bacillales</taxon>
        <taxon>Paenibacillaceae</taxon>
        <taxon>Brevibacillus</taxon>
    </lineage>
</organism>